<feature type="domain" description="Retrotransposon gag" evidence="2">
    <location>
        <begin position="126"/>
        <end position="221"/>
    </location>
</feature>
<dbReference type="InterPro" id="IPR032567">
    <property type="entry name" value="RTL1-rel"/>
</dbReference>
<dbReference type="Pfam" id="PF03732">
    <property type="entry name" value="Retrotrans_gag"/>
    <property type="match status" value="1"/>
</dbReference>
<evidence type="ECO:0000313" key="3">
    <source>
        <dbReference type="EMBL" id="MBW0485484.1"/>
    </source>
</evidence>
<dbReference type="OrthoDB" id="2755464at2759"/>
<dbReference type="AlphaFoldDB" id="A0A9Q3H0E4"/>
<accession>A0A9Q3H0E4</accession>
<feature type="region of interest" description="Disordered" evidence="1">
    <location>
        <begin position="14"/>
        <end position="47"/>
    </location>
</feature>
<protein>
    <recommendedName>
        <fullName evidence="2">Retrotransposon gag domain-containing protein</fullName>
    </recommendedName>
</protein>
<evidence type="ECO:0000256" key="1">
    <source>
        <dbReference type="SAM" id="MobiDB-lite"/>
    </source>
</evidence>
<name>A0A9Q3H0E4_9BASI</name>
<dbReference type="PANTHER" id="PTHR15503:SF22">
    <property type="entry name" value="TRANSPOSON TY3-I GAG POLYPROTEIN"/>
    <property type="match status" value="1"/>
</dbReference>
<feature type="region of interest" description="Disordered" evidence="1">
    <location>
        <begin position="256"/>
        <end position="288"/>
    </location>
</feature>
<gene>
    <name evidence="3" type="ORF">O181_025199</name>
</gene>
<feature type="compositionally biased region" description="Acidic residues" evidence="1">
    <location>
        <begin position="25"/>
        <end position="47"/>
    </location>
</feature>
<dbReference type="PANTHER" id="PTHR15503">
    <property type="entry name" value="LDOC1 RELATED"/>
    <property type="match status" value="1"/>
</dbReference>
<proteinExistence type="predicted"/>
<organism evidence="3 4">
    <name type="scientific">Austropuccinia psidii MF-1</name>
    <dbReference type="NCBI Taxonomy" id="1389203"/>
    <lineage>
        <taxon>Eukaryota</taxon>
        <taxon>Fungi</taxon>
        <taxon>Dikarya</taxon>
        <taxon>Basidiomycota</taxon>
        <taxon>Pucciniomycotina</taxon>
        <taxon>Pucciniomycetes</taxon>
        <taxon>Pucciniales</taxon>
        <taxon>Sphaerophragmiaceae</taxon>
        <taxon>Austropuccinia</taxon>
    </lineage>
</organism>
<evidence type="ECO:0000259" key="2">
    <source>
        <dbReference type="Pfam" id="PF03732"/>
    </source>
</evidence>
<sequence>MLFSPQLQELLLTVPQRTTFKGPGEDGEEEEENSVEEEESDGTEESEPSLLAIMQQMSQIMANLKEASSSESSRPPAFKTPFMKEPECFHGTQPLNVRRFIQYCQLIFHNYLANFSQDRKKVLYETSFLIGRAATWIEPYLFNLTNQDPSYLLNSWHLFESQLFTLFGDPNEVKQSEAEYDALRMIEGGHVSLYIANFRILVSRIGDWGERAQIHRFRKGLLSRILDQLASHPSRIDSLQDLMDITLELYTRYHKRQKEKKPEASKSNSSQPQSSSNSNYKKKNFEKRDMPHSSLLNEDFKLMNSEKERRIKEGLCTYGGGNHSIESCFKRPQNKLTQMAGKFPSQGKALVKIMLCSMVFTVFHPEHNCTF</sequence>
<reference evidence="3" key="1">
    <citation type="submission" date="2021-03" db="EMBL/GenBank/DDBJ databases">
        <title>Draft genome sequence of rust myrtle Austropuccinia psidii MF-1, a brazilian biotype.</title>
        <authorList>
            <person name="Quecine M.C."/>
            <person name="Pachon D.M.R."/>
            <person name="Bonatelli M.L."/>
            <person name="Correr F.H."/>
            <person name="Franceschini L.M."/>
            <person name="Leite T.F."/>
            <person name="Margarido G.R.A."/>
            <person name="Almeida C.A."/>
            <person name="Ferrarezi J.A."/>
            <person name="Labate C.A."/>
        </authorList>
    </citation>
    <scope>NUCLEOTIDE SEQUENCE</scope>
    <source>
        <strain evidence="3">MF-1</strain>
    </source>
</reference>
<comment type="caution">
    <text evidence="3">The sequence shown here is derived from an EMBL/GenBank/DDBJ whole genome shotgun (WGS) entry which is preliminary data.</text>
</comment>
<dbReference type="InterPro" id="IPR005162">
    <property type="entry name" value="Retrotrans_gag_dom"/>
</dbReference>
<dbReference type="EMBL" id="AVOT02008186">
    <property type="protein sequence ID" value="MBW0485484.1"/>
    <property type="molecule type" value="Genomic_DNA"/>
</dbReference>
<evidence type="ECO:0000313" key="4">
    <source>
        <dbReference type="Proteomes" id="UP000765509"/>
    </source>
</evidence>
<dbReference type="Proteomes" id="UP000765509">
    <property type="component" value="Unassembled WGS sequence"/>
</dbReference>
<feature type="compositionally biased region" description="Low complexity" evidence="1">
    <location>
        <begin position="265"/>
        <end position="279"/>
    </location>
</feature>
<keyword evidence="4" id="KW-1185">Reference proteome</keyword>